<dbReference type="PANTHER" id="PTHR33327:SF3">
    <property type="entry name" value="RNA-DIRECTED DNA POLYMERASE"/>
    <property type="match status" value="1"/>
</dbReference>
<dbReference type="OrthoDB" id="6429262at2759"/>
<organism evidence="1 2">
    <name type="scientific">Araneus ventricosus</name>
    <name type="common">Orbweaver spider</name>
    <name type="synonym">Epeira ventricosa</name>
    <dbReference type="NCBI Taxonomy" id="182803"/>
    <lineage>
        <taxon>Eukaryota</taxon>
        <taxon>Metazoa</taxon>
        <taxon>Ecdysozoa</taxon>
        <taxon>Arthropoda</taxon>
        <taxon>Chelicerata</taxon>
        <taxon>Arachnida</taxon>
        <taxon>Araneae</taxon>
        <taxon>Araneomorphae</taxon>
        <taxon>Entelegynae</taxon>
        <taxon>Araneoidea</taxon>
        <taxon>Araneidae</taxon>
        <taxon>Araneus</taxon>
    </lineage>
</organism>
<name>A0A4Y2NY16_ARAVE</name>
<evidence type="ECO:0000313" key="1">
    <source>
        <dbReference type="EMBL" id="GBN44505.1"/>
    </source>
</evidence>
<reference evidence="1 2" key="1">
    <citation type="journal article" date="2019" name="Sci. Rep.">
        <title>Orb-weaving spider Araneus ventricosus genome elucidates the spidroin gene catalogue.</title>
        <authorList>
            <person name="Kono N."/>
            <person name="Nakamura H."/>
            <person name="Ohtoshi R."/>
            <person name="Moran D.A.P."/>
            <person name="Shinohara A."/>
            <person name="Yoshida Y."/>
            <person name="Fujiwara M."/>
            <person name="Mori M."/>
            <person name="Tomita M."/>
            <person name="Arakawa K."/>
        </authorList>
    </citation>
    <scope>NUCLEOTIDE SEQUENCE [LARGE SCALE GENOMIC DNA]</scope>
</reference>
<accession>A0A4Y2NY16</accession>
<proteinExistence type="predicted"/>
<dbReference type="Proteomes" id="UP000499080">
    <property type="component" value="Unassembled WGS sequence"/>
</dbReference>
<sequence length="85" mass="9961">MLNPPTDEPYDALRKRLRSQYADSEKQRLRDLISGMQLGDRKPSRLLLEMMSKAENKISEELLKSLFLQRLPTHVQQANPGHFQR</sequence>
<comment type="caution">
    <text evidence="1">The sequence shown here is derived from an EMBL/GenBank/DDBJ whole genome shotgun (WGS) entry which is preliminary data.</text>
</comment>
<protein>
    <submittedName>
        <fullName evidence="1">Uncharacterized protein</fullName>
    </submittedName>
</protein>
<dbReference type="PANTHER" id="PTHR33327">
    <property type="entry name" value="ENDONUCLEASE"/>
    <property type="match status" value="1"/>
</dbReference>
<dbReference type="AlphaFoldDB" id="A0A4Y2NY16"/>
<dbReference type="EMBL" id="BGPR01010145">
    <property type="protein sequence ID" value="GBN44505.1"/>
    <property type="molecule type" value="Genomic_DNA"/>
</dbReference>
<keyword evidence="2" id="KW-1185">Reference proteome</keyword>
<evidence type="ECO:0000313" key="2">
    <source>
        <dbReference type="Proteomes" id="UP000499080"/>
    </source>
</evidence>
<gene>
    <name evidence="1" type="ORF">AVEN_156350_1</name>
</gene>